<accession>A0A0V1NA27</accession>
<keyword evidence="2" id="KW-1185">Reference proteome</keyword>
<comment type="caution">
    <text evidence="1">The sequence shown here is derived from an EMBL/GenBank/DDBJ whole genome shotgun (WGS) entry which is preliminary data.</text>
</comment>
<evidence type="ECO:0000313" key="2">
    <source>
        <dbReference type="Proteomes" id="UP000054843"/>
    </source>
</evidence>
<protein>
    <submittedName>
        <fullName evidence="1">Uncharacterized protein</fullName>
    </submittedName>
</protein>
<evidence type="ECO:0000313" key="1">
    <source>
        <dbReference type="EMBL" id="KRZ80843.1"/>
    </source>
</evidence>
<organism evidence="1 2">
    <name type="scientific">Trichinella papuae</name>
    <dbReference type="NCBI Taxonomy" id="268474"/>
    <lineage>
        <taxon>Eukaryota</taxon>
        <taxon>Metazoa</taxon>
        <taxon>Ecdysozoa</taxon>
        <taxon>Nematoda</taxon>
        <taxon>Enoplea</taxon>
        <taxon>Dorylaimia</taxon>
        <taxon>Trichinellida</taxon>
        <taxon>Trichinellidae</taxon>
        <taxon>Trichinella</taxon>
    </lineage>
</organism>
<dbReference type="AlphaFoldDB" id="A0A0V1NA27"/>
<dbReference type="EMBL" id="JYDO01000001">
    <property type="protein sequence ID" value="KRZ80843.1"/>
    <property type="molecule type" value="Genomic_DNA"/>
</dbReference>
<sequence>MNQHLTISKTDKCLRTPYKNVNINALELYNFNFQKSLNVNFLEFPVNEIMKEIEFNISYI</sequence>
<name>A0A0V1NA27_9BILA</name>
<dbReference type="Proteomes" id="UP000054843">
    <property type="component" value="Unassembled WGS sequence"/>
</dbReference>
<reference evidence="1 2" key="1">
    <citation type="submission" date="2015-01" db="EMBL/GenBank/DDBJ databases">
        <title>Evolution of Trichinella species and genotypes.</title>
        <authorList>
            <person name="Korhonen P.K."/>
            <person name="Edoardo P."/>
            <person name="Giuseppe L.R."/>
            <person name="Gasser R.B."/>
        </authorList>
    </citation>
    <scope>NUCLEOTIDE SEQUENCE [LARGE SCALE GENOMIC DNA]</scope>
    <source>
        <strain evidence="1">ISS1980</strain>
    </source>
</reference>
<gene>
    <name evidence="1" type="ORF">T10_56</name>
</gene>
<proteinExistence type="predicted"/>